<evidence type="ECO:0000313" key="2">
    <source>
        <dbReference type="Proteomes" id="UP001055879"/>
    </source>
</evidence>
<keyword evidence="2" id="KW-1185">Reference proteome</keyword>
<dbReference type="Proteomes" id="UP001055879">
    <property type="component" value="Linkage Group LG01"/>
</dbReference>
<sequence>MASRATDIDADDDGDDDDDLDFRFAPPSINRRPPVNANKVATTNAAASLPFHMLLTIIRSLDLLHLRLDRLAIYVCFLRATKLIAKNRKQMT</sequence>
<accession>A0ACB9FDH1</accession>
<evidence type="ECO:0000313" key="1">
    <source>
        <dbReference type="EMBL" id="KAI3768910.1"/>
    </source>
</evidence>
<proteinExistence type="predicted"/>
<name>A0ACB9FDH1_ARCLA</name>
<comment type="caution">
    <text evidence="1">The sequence shown here is derived from an EMBL/GenBank/DDBJ whole genome shotgun (WGS) entry which is preliminary data.</text>
</comment>
<protein>
    <submittedName>
        <fullName evidence="1">Uncharacterized protein</fullName>
    </submittedName>
</protein>
<organism evidence="1 2">
    <name type="scientific">Arctium lappa</name>
    <name type="common">Greater burdock</name>
    <name type="synonym">Lappa major</name>
    <dbReference type="NCBI Taxonomy" id="4217"/>
    <lineage>
        <taxon>Eukaryota</taxon>
        <taxon>Viridiplantae</taxon>
        <taxon>Streptophyta</taxon>
        <taxon>Embryophyta</taxon>
        <taxon>Tracheophyta</taxon>
        <taxon>Spermatophyta</taxon>
        <taxon>Magnoliopsida</taxon>
        <taxon>eudicotyledons</taxon>
        <taxon>Gunneridae</taxon>
        <taxon>Pentapetalae</taxon>
        <taxon>asterids</taxon>
        <taxon>campanulids</taxon>
        <taxon>Asterales</taxon>
        <taxon>Asteraceae</taxon>
        <taxon>Carduoideae</taxon>
        <taxon>Cardueae</taxon>
        <taxon>Arctiinae</taxon>
        <taxon>Arctium</taxon>
    </lineage>
</organism>
<dbReference type="EMBL" id="CM042047">
    <property type="protein sequence ID" value="KAI3768910.1"/>
    <property type="molecule type" value="Genomic_DNA"/>
</dbReference>
<reference evidence="2" key="1">
    <citation type="journal article" date="2022" name="Mol. Ecol. Resour.">
        <title>The genomes of chicory, endive, great burdock and yacon provide insights into Asteraceae palaeo-polyploidization history and plant inulin production.</title>
        <authorList>
            <person name="Fan W."/>
            <person name="Wang S."/>
            <person name="Wang H."/>
            <person name="Wang A."/>
            <person name="Jiang F."/>
            <person name="Liu H."/>
            <person name="Zhao H."/>
            <person name="Xu D."/>
            <person name="Zhang Y."/>
        </authorList>
    </citation>
    <scope>NUCLEOTIDE SEQUENCE [LARGE SCALE GENOMIC DNA]</scope>
    <source>
        <strain evidence="2">cv. Niubang</strain>
    </source>
</reference>
<reference evidence="1 2" key="2">
    <citation type="journal article" date="2022" name="Mol. Ecol. Resour.">
        <title>The genomes of chicory, endive, great burdock and yacon provide insights into Asteraceae paleo-polyploidization history and plant inulin production.</title>
        <authorList>
            <person name="Fan W."/>
            <person name="Wang S."/>
            <person name="Wang H."/>
            <person name="Wang A."/>
            <person name="Jiang F."/>
            <person name="Liu H."/>
            <person name="Zhao H."/>
            <person name="Xu D."/>
            <person name="Zhang Y."/>
        </authorList>
    </citation>
    <scope>NUCLEOTIDE SEQUENCE [LARGE SCALE GENOMIC DNA]</scope>
    <source>
        <strain evidence="2">cv. Niubang</strain>
    </source>
</reference>
<gene>
    <name evidence="1" type="ORF">L6452_00006</name>
</gene>